<dbReference type="InterPro" id="IPR001214">
    <property type="entry name" value="SET_dom"/>
</dbReference>
<feature type="region of interest" description="Disordered" evidence="1">
    <location>
        <begin position="264"/>
        <end position="286"/>
    </location>
</feature>
<dbReference type="CDD" id="cd20071">
    <property type="entry name" value="SET_SMYD"/>
    <property type="match status" value="1"/>
</dbReference>
<dbReference type="AlphaFoldDB" id="A0A6A5K1V9"/>
<accession>A0A6A5K1V9</accession>
<evidence type="ECO:0000259" key="2">
    <source>
        <dbReference type="PROSITE" id="PS50280"/>
    </source>
</evidence>
<name>A0A6A5K1V9_9PLEO</name>
<dbReference type="InterPro" id="IPR046341">
    <property type="entry name" value="SET_dom_sf"/>
</dbReference>
<reference evidence="3" key="1">
    <citation type="submission" date="2020-01" db="EMBL/GenBank/DDBJ databases">
        <authorList>
            <consortium name="DOE Joint Genome Institute"/>
            <person name="Haridas S."/>
            <person name="Albert R."/>
            <person name="Binder M."/>
            <person name="Bloem J."/>
            <person name="Labutti K."/>
            <person name="Salamov A."/>
            <person name="Andreopoulos B."/>
            <person name="Baker S.E."/>
            <person name="Barry K."/>
            <person name="Bills G."/>
            <person name="Bluhm B.H."/>
            <person name="Cannon C."/>
            <person name="Castanera R."/>
            <person name="Culley D.E."/>
            <person name="Daum C."/>
            <person name="Ezra D."/>
            <person name="Gonzalez J.B."/>
            <person name="Henrissat B."/>
            <person name="Kuo A."/>
            <person name="Liang C."/>
            <person name="Lipzen A."/>
            <person name="Lutzoni F."/>
            <person name="Magnuson J."/>
            <person name="Mondo S."/>
            <person name="Nolan M."/>
            <person name="Ohm R."/>
            <person name="Pangilinan J."/>
            <person name="Park H.-J."/>
            <person name="Ramirez L."/>
            <person name="Alfaro M."/>
            <person name="Sun H."/>
            <person name="Tritt A."/>
            <person name="Yoshinaga Y."/>
            <person name="Zwiers L.-H."/>
            <person name="Turgeon B.G."/>
            <person name="Goodwin S.B."/>
            <person name="Spatafora J.W."/>
            <person name="Crous P.W."/>
            <person name="Grigoriev I.V."/>
        </authorList>
    </citation>
    <scope>NUCLEOTIDE SEQUENCE</scope>
    <source>
        <strain evidence="3">P77</strain>
    </source>
</reference>
<organism evidence="3 4">
    <name type="scientific">Decorospora gaudefroyi</name>
    <dbReference type="NCBI Taxonomy" id="184978"/>
    <lineage>
        <taxon>Eukaryota</taxon>
        <taxon>Fungi</taxon>
        <taxon>Dikarya</taxon>
        <taxon>Ascomycota</taxon>
        <taxon>Pezizomycotina</taxon>
        <taxon>Dothideomycetes</taxon>
        <taxon>Pleosporomycetidae</taxon>
        <taxon>Pleosporales</taxon>
        <taxon>Pleosporineae</taxon>
        <taxon>Pleosporaceae</taxon>
        <taxon>Decorospora</taxon>
    </lineage>
</organism>
<dbReference type="InterPro" id="IPR053185">
    <property type="entry name" value="SET_domain_protein"/>
</dbReference>
<dbReference type="PANTHER" id="PTHR47332:SF2">
    <property type="entry name" value="SET-6"/>
    <property type="match status" value="1"/>
</dbReference>
<feature type="compositionally biased region" description="Polar residues" evidence="1">
    <location>
        <begin position="271"/>
        <end position="286"/>
    </location>
</feature>
<keyword evidence="4" id="KW-1185">Reference proteome</keyword>
<gene>
    <name evidence="3" type="ORF">BDW02DRAFT_615361</name>
</gene>
<dbReference type="OrthoDB" id="265717at2759"/>
<dbReference type="EMBL" id="ML975536">
    <property type="protein sequence ID" value="KAF1828517.1"/>
    <property type="molecule type" value="Genomic_DNA"/>
</dbReference>
<dbReference type="Proteomes" id="UP000800040">
    <property type="component" value="Unassembled WGS sequence"/>
</dbReference>
<sequence length="286" mass="32281">MYALRDVLGRGKGLVAIENIPKGTRILSEKPIITMPEDQGEDEWLKSHISQQVDSLTEHLRKSFLSMHNLYPYQNLAEQALGIVKTNGLPVEANGIGGAVFLEACRINHAGDNNAQKNWNQSIKRHTVHALRDISKGDEITIYYLGRDSSREIRQRKLQDKFGFLCSCRLCSLPTEQSQENDRRLERVDQLDDLIGYDGMRLKFSLQTLRYVDERIRLYNEQGPGDSGLPRAYLDAAQITIAHGDLARGRIFAERAVEGWRTAHGSDSKARFTSTKPRSMSTVNGP</sequence>
<dbReference type="Pfam" id="PF00856">
    <property type="entry name" value="SET"/>
    <property type="match status" value="1"/>
</dbReference>
<protein>
    <recommendedName>
        <fullName evidence="2">SET domain-containing protein</fullName>
    </recommendedName>
</protein>
<evidence type="ECO:0000313" key="3">
    <source>
        <dbReference type="EMBL" id="KAF1828517.1"/>
    </source>
</evidence>
<dbReference type="SUPFAM" id="SSF82199">
    <property type="entry name" value="SET domain"/>
    <property type="match status" value="1"/>
</dbReference>
<evidence type="ECO:0000313" key="4">
    <source>
        <dbReference type="Proteomes" id="UP000800040"/>
    </source>
</evidence>
<dbReference type="PANTHER" id="PTHR47332">
    <property type="entry name" value="SET DOMAIN-CONTAINING PROTEIN 5"/>
    <property type="match status" value="1"/>
</dbReference>
<feature type="domain" description="SET" evidence="2">
    <location>
        <begin position="1"/>
        <end position="145"/>
    </location>
</feature>
<dbReference type="PROSITE" id="PS50280">
    <property type="entry name" value="SET"/>
    <property type="match status" value="1"/>
</dbReference>
<evidence type="ECO:0000256" key="1">
    <source>
        <dbReference type="SAM" id="MobiDB-lite"/>
    </source>
</evidence>
<proteinExistence type="predicted"/>
<dbReference type="Gene3D" id="2.170.270.10">
    <property type="entry name" value="SET domain"/>
    <property type="match status" value="1"/>
</dbReference>